<feature type="compositionally biased region" description="Basic and acidic residues" evidence="1">
    <location>
        <begin position="504"/>
        <end position="522"/>
    </location>
</feature>
<dbReference type="Proteomes" id="UP000594260">
    <property type="component" value="Unplaced"/>
</dbReference>
<dbReference type="AlphaFoldDB" id="A0A7M7JVQ7"/>
<feature type="compositionally biased region" description="Basic residues" evidence="1">
    <location>
        <begin position="580"/>
        <end position="603"/>
    </location>
</feature>
<dbReference type="OMA" id="RASECHC"/>
<keyword evidence="2" id="KW-0812">Transmembrane</keyword>
<feature type="compositionally biased region" description="Basic and acidic residues" evidence="1">
    <location>
        <begin position="338"/>
        <end position="383"/>
    </location>
</feature>
<dbReference type="GeneID" id="111248945"/>
<evidence type="ECO:0000313" key="3">
    <source>
        <dbReference type="EnsemblMetazoa" id="XP_022657823"/>
    </source>
</evidence>
<feature type="compositionally biased region" description="Basic residues" evidence="1">
    <location>
        <begin position="612"/>
        <end position="636"/>
    </location>
</feature>
<feature type="compositionally biased region" description="Basic residues" evidence="1">
    <location>
        <begin position="523"/>
        <end position="559"/>
    </location>
</feature>
<evidence type="ECO:0000256" key="2">
    <source>
        <dbReference type="SAM" id="Phobius"/>
    </source>
</evidence>
<feature type="compositionally biased region" description="Basic residues" evidence="1">
    <location>
        <begin position="196"/>
        <end position="208"/>
    </location>
</feature>
<dbReference type="RefSeq" id="XP_022657823.1">
    <property type="nucleotide sequence ID" value="XM_022802088.1"/>
</dbReference>
<keyword evidence="2" id="KW-0472">Membrane</keyword>
<accession>A0A7M7JVQ7</accession>
<dbReference type="KEGG" id="vde:111248945"/>
<feature type="compositionally biased region" description="Basic and acidic residues" evidence="1">
    <location>
        <begin position="307"/>
        <end position="331"/>
    </location>
</feature>
<feature type="compositionally biased region" description="Polar residues" evidence="1">
    <location>
        <begin position="647"/>
        <end position="667"/>
    </location>
</feature>
<feature type="compositionally biased region" description="Basic residues" evidence="1">
    <location>
        <begin position="96"/>
        <end position="114"/>
    </location>
</feature>
<feature type="compositionally biased region" description="Basic and acidic residues" evidence="1">
    <location>
        <begin position="32"/>
        <end position="45"/>
    </location>
</feature>
<dbReference type="InParanoid" id="A0A7M7JVQ7"/>
<feature type="compositionally biased region" description="Basic residues" evidence="1">
    <location>
        <begin position="233"/>
        <end position="246"/>
    </location>
</feature>
<evidence type="ECO:0000313" key="4">
    <source>
        <dbReference type="Proteomes" id="UP000594260"/>
    </source>
</evidence>
<reference evidence="3" key="1">
    <citation type="submission" date="2021-01" db="UniProtKB">
        <authorList>
            <consortium name="EnsemblMetazoa"/>
        </authorList>
    </citation>
    <scope>IDENTIFICATION</scope>
</reference>
<keyword evidence="2" id="KW-1133">Transmembrane helix</keyword>
<sequence>MPSWSGRRSRKGSRLSGGSGSVSSALQSLMPEECKTTETTTVRKKEEVIIECDNPEYIKLLAKELEPIFQKDNDQRISAVISTRTSHSPSKESRTSKRMPSKKRSVKPRSRLPTRRLAYQDSESRSDRRIRKVPKRERKISNLLGGLVGRIRSIGKRGPRNEFENWSLQSKSPQTSRLSWKHKPGSSEFPSDTRKHGSSKQPYRRRFRPKLDDRLKQRRSRALTKPSISKRLSSLHKPNKPPKKSTRPFEKQFSERSSRKSKRPRLSLFSARSKPEKYRQSRSSGKSTFKKSNLSKQSRFTGSPSPDKSRHSPDKSRHSPDKSRHSPDRSRHSPPSLKESRPSSKESRPSSKESRPSSKESRPSSKESRPSSKESRPSSEKPKVSSKKSKISSKFSPKKFKLSSKTSKPAFNKYAVRSSPKKSKLSSTSGTRSSKPLRKFSPKRASRKSSKKKTVKSRRSRSLLRLPSIRTKSSHKSLRTSSSRGSKKPSKNTRRSKPGSKALKSKDVTPKDASPARDEANFKPKKSKPATKGRRPSKKGAKHQSSKRRSKLGAVSRRHYPIDLHSRGDNEAVPVPQNVRTRKRSKHGSKKRSSQKTKPKRMLKGAAARQSRAVKKQSKIGRKSQLGRKSQGRKSKAPQSRRAGPKKSQTPKSRMSNAKSRTAQSRGNKPDTDDRDDSCPQGQASNLLRSMEIVRSRSQIEQMIIGLLAACLFLTICWYYSVSSFMSAISRGRF</sequence>
<dbReference type="OrthoDB" id="10687927at2759"/>
<feature type="compositionally biased region" description="Basic residues" evidence="1">
    <location>
        <begin position="435"/>
        <end position="462"/>
    </location>
</feature>
<dbReference type="EnsemblMetazoa" id="XM_022802088">
    <property type="protein sequence ID" value="XP_022657823"/>
    <property type="gene ID" value="LOC111248945"/>
</dbReference>
<organism evidence="3 4">
    <name type="scientific">Varroa destructor</name>
    <name type="common">Honeybee mite</name>
    <dbReference type="NCBI Taxonomy" id="109461"/>
    <lineage>
        <taxon>Eukaryota</taxon>
        <taxon>Metazoa</taxon>
        <taxon>Ecdysozoa</taxon>
        <taxon>Arthropoda</taxon>
        <taxon>Chelicerata</taxon>
        <taxon>Arachnida</taxon>
        <taxon>Acari</taxon>
        <taxon>Parasitiformes</taxon>
        <taxon>Mesostigmata</taxon>
        <taxon>Gamasina</taxon>
        <taxon>Dermanyssoidea</taxon>
        <taxon>Varroidae</taxon>
        <taxon>Varroa</taxon>
    </lineage>
</organism>
<feature type="compositionally biased region" description="Basic residues" evidence="1">
    <location>
        <begin position="128"/>
        <end position="137"/>
    </location>
</feature>
<feature type="compositionally biased region" description="Polar residues" evidence="1">
    <location>
        <begin position="164"/>
        <end position="178"/>
    </location>
</feature>
<feature type="compositionally biased region" description="Basic residues" evidence="1">
    <location>
        <begin position="485"/>
        <end position="498"/>
    </location>
</feature>
<feature type="compositionally biased region" description="Basic and acidic residues" evidence="1">
    <location>
        <begin position="247"/>
        <end position="258"/>
    </location>
</feature>
<feature type="transmembrane region" description="Helical" evidence="2">
    <location>
        <begin position="703"/>
        <end position="722"/>
    </location>
</feature>
<feature type="region of interest" description="Disordered" evidence="1">
    <location>
        <begin position="1"/>
        <end position="45"/>
    </location>
</feature>
<feature type="compositionally biased region" description="Low complexity" evidence="1">
    <location>
        <begin position="425"/>
        <end position="434"/>
    </location>
</feature>
<feature type="compositionally biased region" description="Polar residues" evidence="1">
    <location>
        <begin position="281"/>
        <end position="306"/>
    </location>
</feature>
<protein>
    <submittedName>
        <fullName evidence="3">Uncharacterized protein</fullName>
    </submittedName>
</protein>
<feature type="region of interest" description="Disordered" evidence="1">
    <location>
        <begin position="158"/>
        <end position="684"/>
    </location>
</feature>
<feature type="region of interest" description="Disordered" evidence="1">
    <location>
        <begin position="79"/>
        <end position="137"/>
    </location>
</feature>
<name>A0A7M7JVQ7_VARDE</name>
<feature type="compositionally biased region" description="Basic and acidic residues" evidence="1">
    <location>
        <begin position="560"/>
        <end position="570"/>
    </location>
</feature>
<evidence type="ECO:0000256" key="1">
    <source>
        <dbReference type="SAM" id="MobiDB-lite"/>
    </source>
</evidence>
<feature type="compositionally biased region" description="Basic residues" evidence="1">
    <location>
        <begin position="384"/>
        <end position="402"/>
    </location>
</feature>
<proteinExistence type="predicted"/>
<keyword evidence="4" id="KW-1185">Reference proteome</keyword>